<keyword evidence="1" id="KW-0812">Transmembrane</keyword>
<reference evidence="3 5" key="2">
    <citation type="journal article" date="2013" name="Nature">
        <title>Insights into bilaterian evolution from three spiralian genomes.</title>
        <authorList>
            <person name="Simakov O."/>
            <person name="Marletaz F."/>
            <person name="Cho S.J."/>
            <person name="Edsinger-Gonzales E."/>
            <person name="Havlak P."/>
            <person name="Hellsten U."/>
            <person name="Kuo D.H."/>
            <person name="Larsson T."/>
            <person name="Lv J."/>
            <person name="Arendt D."/>
            <person name="Savage R."/>
            <person name="Osoegawa K."/>
            <person name="de Jong P."/>
            <person name="Grimwood J."/>
            <person name="Chapman J.A."/>
            <person name="Shapiro H."/>
            <person name="Aerts A."/>
            <person name="Otillar R.P."/>
            <person name="Terry A.Y."/>
            <person name="Boore J.L."/>
            <person name="Grigoriev I.V."/>
            <person name="Lindberg D.R."/>
            <person name="Seaver E.C."/>
            <person name="Weisblat D.A."/>
            <person name="Putnam N.H."/>
            <person name="Rokhsar D.S."/>
        </authorList>
    </citation>
    <scope>NUCLEOTIDE SEQUENCE</scope>
</reference>
<evidence type="ECO:0000256" key="1">
    <source>
        <dbReference type="SAM" id="Phobius"/>
    </source>
</evidence>
<name>T1EVV6_HELRO</name>
<dbReference type="GeneID" id="20200706"/>
<keyword evidence="2" id="KW-0732">Signal</keyword>
<keyword evidence="1" id="KW-0472">Membrane</keyword>
<feature type="transmembrane region" description="Helical" evidence="1">
    <location>
        <begin position="185"/>
        <end position="208"/>
    </location>
</feature>
<dbReference type="KEGG" id="hro:HELRODRAFT_164842"/>
<sequence length="219" mass="23199">MGKVCVVLIILTCATVKIIMGTKCYKCVFYGADKNNRFLDILFNFEASEIYYGCSDRRVSYDCTTIDFYNADCTCNSDLCNRITPKPPTAAPVTTATTTAATTSSTAFIRETTAASSHIVTTSTASSKPTETVSVSTTPLTSPVSLKLTETSFVSTTSTTSSFLSKPTESAAPTSKSAEPVSTSFVILLVAVNVAIIGGATLIVACVLKKNKRAQLDSK</sequence>
<organism evidence="4 5">
    <name type="scientific">Helobdella robusta</name>
    <name type="common">Californian leech</name>
    <dbReference type="NCBI Taxonomy" id="6412"/>
    <lineage>
        <taxon>Eukaryota</taxon>
        <taxon>Metazoa</taxon>
        <taxon>Spiralia</taxon>
        <taxon>Lophotrochozoa</taxon>
        <taxon>Annelida</taxon>
        <taxon>Clitellata</taxon>
        <taxon>Hirudinea</taxon>
        <taxon>Rhynchobdellida</taxon>
        <taxon>Glossiphoniidae</taxon>
        <taxon>Helobdella</taxon>
    </lineage>
</organism>
<evidence type="ECO:0008006" key="6">
    <source>
        <dbReference type="Google" id="ProtNLM"/>
    </source>
</evidence>
<evidence type="ECO:0000256" key="2">
    <source>
        <dbReference type="SAM" id="SignalP"/>
    </source>
</evidence>
<evidence type="ECO:0000313" key="3">
    <source>
        <dbReference type="EMBL" id="ESN92743.1"/>
    </source>
</evidence>
<dbReference type="EMBL" id="AMQM01001852">
    <property type="status" value="NOT_ANNOTATED_CDS"/>
    <property type="molecule type" value="Genomic_DNA"/>
</dbReference>
<dbReference type="RefSeq" id="XP_009029045.1">
    <property type="nucleotide sequence ID" value="XM_009030797.1"/>
</dbReference>
<reference evidence="5" key="1">
    <citation type="submission" date="2012-12" db="EMBL/GenBank/DDBJ databases">
        <authorList>
            <person name="Hellsten U."/>
            <person name="Grimwood J."/>
            <person name="Chapman J.A."/>
            <person name="Shapiro H."/>
            <person name="Aerts A."/>
            <person name="Otillar R.P."/>
            <person name="Terry A.Y."/>
            <person name="Boore J.L."/>
            <person name="Simakov O."/>
            <person name="Marletaz F."/>
            <person name="Cho S.-J."/>
            <person name="Edsinger-Gonzales E."/>
            <person name="Havlak P."/>
            <person name="Kuo D.-H."/>
            <person name="Larsson T."/>
            <person name="Lv J."/>
            <person name="Arendt D."/>
            <person name="Savage R."/>
            <person name="Osoegawa K."/>
            <person name="de Jong P."/>
            <person name="Lindberg D.R."/>
            <person name="Seaver E.C."/>
            <person name="Weisblat D.A."/>
            <person name="Putnam N.H."/>
            <person name="Grigoriev I.V."/>
            <person name="Rokhsar D.S."/>
        </authorList>
    </citation>
    <scope>NUCLEOTIDE SEQUENCE</scope>
</reference>
<dbReference type="HOGENOM" id="CLU_1262787_0_0_1"/>
<dbReference type="EnsemblMetazoa" id="HelroT164842">
    <property type="protein sequence ID" value="HelroP164842"/>
    <property type="gene ID" value="HelroG164842"/>
</dbReference>
<gene>
    <name evidence="4" type="primary">20200706</name>
    <name evidence="3" type="ORF">HELRODRAFT_164842</name>
</gene>
<keyword evidence="1" id="KW-1133">Transmembrane helix</keyword>
<dbReference type="Proteomes" id="UP000015101">
    <property type="component" value="Unassembled WGS sequence"/>
</dbReference>
<evidence type="ECO:0000313" key="4">
    <source>
        <dbReference type="EnsemblMetazoa" id="HelroP164842"/>
    </source>
</evidence>
<dbReference type="EMBL" id="KB097639">
    <property type="protein sequence ID" value="ESN92743.1"/>
    <property type="molecule type" value="Genomic_DNA"/>
</dbReference>
<dbReference type="AlphaFoldDB" id="T1EVV6"/>
<protein>
    <recommendedName>
        <fullName evidence="6">UPAR/Ly6 domain-containing protein</fullName>
    </recommendedName>
</protein>
<dbReference type="CTD" id="20200706"/>
<accession>T1EVV6</accession>
<dbReference type="InParanoid" id="T1EVV6"/>
<reference evidence="4" key="3">
    <citation type="submission" date="2015-06" db="UniProtKB">
        <authorList>
            <consortium name="EnsemblMetazoa"/>
        </authorList>
    </citation>
    <scope>IDENTIFICATION</scope>
</reference>
<feature type="signal peptide" evidence="2">
    <location>
        <begin position="1"/>
        <end position="21"/>
    </location>
</feature>
<keyword evidence="5" id="KW-1185">Reference proteome</keyword>
<evidence type="ECO:0000313" key="5">
    <source>
        <dbReference type="Proteomes" id="UP000015101"/>
    </source>
</evidence>
<proteinExistence type="predicted"/>
<feature type="chain" id="PRO_5010980060" description="UPAR/Ly6 domain-containing protein" evidence="2">
    <location>
        <begin position="22"/>
        <end position="219"/>
    </location>
</feature>